<dbReference type="AlphaFoldDB" id="A0A7X5XSF9"/>
<reference evidence="1 2" key="1">
    <citation type="submission" date="2020-03" db="EMBL/GenBank/DDBJ databases">
        <title>Genomic Encyclopedia of Type Strains, Phase IV (KMG-IV): sequencing the most valuable type-strain genomes for metagenomic binning, comparative biology and taxonomic classification.</title>
        <authorList>
            <person name="Goeker M."/>
        </authorList>
    </citation>
    <scope>NUCLEOTIDE SEQUENCE [LARGE SCALE GENOMIC DNA]</scope>
    <source>
        <strain evidence="1 2">DSM 25229</strain>
    </source>
</reference>
<dbReference type="EMBL" id="JAATIT010000001">
    <property type="protein sequence ID" value="NJB89017.1"/>
    <property type="molecule type" value="Genomic_DNA"/>
</dbReference>
<dbReference type="InterPro" id="IPR036694">
    <property type="entry name" value="Dodecin-like_sf"/>
</dbReference>
<keyword evidence="2" id="KW-1185">Reference proteome</keyword>
<evidence type="ECO:0008006" key="3">
    <source>
        <dbReference type="Google" id="ProtNLM"/>
    </source>
</evidence>
<evidence type="ECO:0000313" key="2">
    <source>
        <dbReference type="Proteomes" id="UP000535078"/>
    </source>
</evidence>
<dbReference type="Proteomes" id="UP000535078">
    <property type="component" value="Unassembled WGS sequence"/>
</dbReference>
<organism evidence="1 2">
    <name type="scientific">Sphingopyxis italica</name>
    <dbReference type="NCBI Taxonomy" id="1129133"/>
    <lineage>
        <taxon>Bacteria</taxon>
        <taxon>Pseudomonadati</taxon>
        <taxon>Pseudomonadota</taxon>
        <taxon>Alphaproteobacteria</taxon>
        <taxon>Sphingomonadales</taxon>
        <taxon>Sphingomonadaceae</taxon>
        <taxon>Sphingopyxis</taxon>
    </lineage>
</organism>
<dbReference type="InterPro" id="IPR025543">
    <property type="entry name" value="Dodecin-like"/>
</dbReference>
<dbReference type="RefSeq" id="WP_167920160.1">
    <property type="nucleotide sequence ID" value="NZ_JAATIT010000001.1"/>
</dbReference>
<sequence length="67" mass="7260">MSVAKVTEIIAASTVSVEDAVRQGVKRASKTINGIQAVWVKDIKAAVAEGDITEWRCTLKLTFVIKD</sequence>
<accession>A0A7X5XSF9</accession>
<evidence type="ECO:0000313" key="1">
    <source>
        <dbReference type="EMBL" id="NJB89017.1"/>
    </source>
</evidence>
<dbReference type="PANTHER" id="PTHR39324:SF1">
    <property type="entry name" value="CALCIUM DODECIN"/>
    <property type="match status" value="1"/>
</dbReference>
<dbReference type="Gene3D" id="3.30.1660.10">
    <property type="entry name" value="Flavin-binding protein dodecin"/>
    <property type="match status" value="1"/>
</dbReference>
<dbReference type="InterPro" id="IPR009923">
    <property type="entry name" value="Dodecin"/>
</dbReference>
<gene>
    <name evidence="1" type="ORF">GGR90_001169</name>
</gene>
<name>A0A7X5XSF9_9SPHN</name>
<protein>
    <recommendedName>
        <fullName evidence="3">Dodecin domain-containing protein</fullName>
    </recommendedName>
</protein>
<comment type="caution">
    <text evidence="1">The sequence shown here is derived from an EMBL/GenBank/DDBJ whole genome shotgun (WGS) entry which is preliminary data.</text>
</comment>
<dbReference type="SUPFAM" id="SSF89807">
    <property type="entry name" value="Dodecin-like"/>
    <property type="match status" value="1"/>
</dbReference>
<proteinExistence type="predicted"/>
<dbReference type="Pfam" id="PF07311">
    <property type="entry name" value="Dodecin"/>
    <property type="match status" value="1"/>
</dbReference>
<dbReference type="PANTHER" id="PTHR39324">
    <property type="entry name" value="CALCIUM DODECIN"/>
    <property type="match status" value="1"/>
</dbReference>